<name>A0A540WF94_9ACTN</name>
<accession>A0A540WF94</accession>
<evidence type="ECO:0000313" key="3">
    <source>
        <dbReference type="Proteomes" id="UP000319103"/>
    </source>
</evidence>
<dbReference type="EMBL" id="VIGB01000003">
    <property type="protein sequence ID" value="TQF07713.1"/>
    <property type="molecule type" value="Genomic_DNA"/>
</dbReference>
<evidence type="ECO:0008006" key="4">
    <source>
        <dbReference type="Google" id="ProtNLM"/>
    </source>
</evidence>
<evidence type="ECO:0000313" key="2">
    <source>
        <dbReference type="EMBL" id="TQF07713.1"/>
    </source>
</evidence>
<organism evidence="2 3">
    <name type="scientific">Kitasatospora acidiphila</name>
    <dbReference type="NCBI Taxonomy" id="2567942"/>
    <lineage>
        <taxon>Bacteria</taxon>
        <taxon>Bacillati</taxon>
        <taxon>Actinomycetota</taxon>
        <taxon>Actinomycetes</taxon>
        <taxon>Kitasatosporales</taxon>
        <taxon>Streptomycetaceae</taxon>
        <taxon>Kitasatospora</taxon>
    </lineage>
</organism>
<dbReference type="PROSITE" id="PS51318">
    <property type="entry name" value="TAT"/>
    <property type="match status" value="1"/>
</dbReference>
<comment type="caution">
    <text evidence="2">The sequence shown here is derived from an EMBL/GenBank/DDBJ whole genome shotgun (WGS) entry which is preliminary data.</text>
</comment>
<dbReference type="OrthoDB" id="4461339at2"/>
<gene>
    <name evidence="2" type="ORF">E6W39_32890</name>
</gene>
<keyword evidence="3" id="KW-1185">Reference proteome</keyword>
<dbReference type="InterPro" id="IPR006311">
    <property type="entry name" value="TAT_signal"/>
</dbReference>
<sequence length="315" mass="31884">MPHSAPHQLRKPHPTRRRLAAVVAGLSAALLAATVTPAEAATPGGIYSGMGNCPISAPAMQDPSNLQVGCVVAVTNAGSFTIGSTTVPLTSPIKLQFGAYWDKSAPQVNFPDGSTANQYTTVAPTGAPLMTAQAAQITIPGIINFLPGITSIFAQVEPAGPITNFTPLATGESYPVFKMPIKLHLSNLLFGDDCYIGSNSSPIVLSPTTGTTAPPAPATPMTGNPGTLALNSDPNGYSAFEASFTNAELVDNTFSVPGASGCGLGGSLDWIIDLAMGLPAGAGKGSVTFDQTDTSLALDTSVSDLSSALNASAAH</sequence>
<protein>
    <recommendedName>
        <fullName evidence="4">Secreted protein</fullName>
    </recommendedName>
</protein>
<dbReference type="Proteomes" id="UP000319103">
    <property type="component" value="Unassembled WGS sequence"/>
</dbReference>
<reference evidence="2 3" key="1">
    <citation type="submission" date="2019-06" db="EMBL/GenBank/DDBJ databases">
        <title>Description of Kitasatospora acidophila sp. nov. isolated from pine grove soil, and reclassification of Streptomyces novaecaesareae to Kitasatospora novaeceasareae comb. nov.</title>
        <authorList>
            <person name="Kim M.J."/>
        </authorList>
    </citation>
    <scope>NUCLEOTIDE SEQUENCE [LARGE SCALE GENOMIC DNA]</scope>
    <source>
        <strain evidence="2 3">MMS16-CNU292</strain>
    </source>
</reference>
<evidence type="ECO:0000256" key="1">
    <source>
        <dbReference type="SAM" id="SignalP"/>
    </source>
</evidence>
<proteinExistence type="predicted"/>
<feature type="chain" id="PRO_5022140047" description="Secreted protein" evidence="1">
    <location>
        <begin position="41"/>
        <end position="315"/>
    </location>
</feature>
<feature type="signal peptide" evidence="1">
    <location>
        <begin position="1"/>
        <end position="40"/>
    </location>
</feature>
<keyword evidence="1" id="KW-0732">Signal</keyword>
<dbReference type="AlphaFoldDB" id="A0A540WF94"/>